<dbReference type="OrthoDB" id="6431331at2759"/>
<keyword evidence="3" id="KW-1185">Reference proteome</keyword>
<dbReference type="Pfam" id="PF00561">
    <property type="entry name" value="Abhydrolase_1"/>
    <property type="match status" value="1"/>
</dbReference>
<dbReference type="InterPro" id="IPR029058">
    <property type="entry name" value="AB_hydrolase_fold"/>
</dbReference>
<feature type="domain" description="AB hydrolase-1" evidence="1">
    <location>
        <begin position="10"/>
        <end position="170"/>
    </location>
</feature>
<dbReference type="PANTHER" id="PTHR43139:SF52">
    <property type="entry name" value="SI:DKEY-122A22.2"/>
    <property type="match status" value="1"/>
</dbReference>
<reference evidence="2 3" key="1">
    <citation type="journal article" date="2020" name="IScience">
        <title>Genome Sequencing of the Endangered Kingdonia uniflora (Circaeasteraceae, Ranunculales) Reveals Potential Mechanisms of Evolutionary Specialization.</title>
        <authorList>
            <person name="Sun Y."/>
            <person name="Deng T."/>
            <person name="Zhang A."/>
            <person name="Moore M.J."/>
            <person name="Landis J.B."/>
            <person name="Lin N."/>
            <person name="Zhang H."/>
            <person name="Zhang X."/>
            <person name="Huang J."/>
            <person name="Zhang X."/>
            <person name="Sun H."/>
            <person name="Wang H."/>
        </authorList>
    </citation>
    <scope>NUCLEOTIDE SEQUENCE [LARGE SCALE GENOMIC DNA]</scope>
    <source>
        <strain evidence="2">TB1705</strain>
        <tissue evidence="2">Leaf</tissue>
    </source>
</reference>
<name>A0A7J7L824_9MAGN</name>
<dbReference type="Proteomes" id="UP000541444">
    <property type="component" value="Unassembled WGS sequence"/>
</dbReference>
<protein>
    <recommendedName>
        <fullName evidence="1">AB hydrolase-1 domain-containing protein</fullName>
    </recommendedName>
</protein>
<proteinExistence type="predicted"/>
<evidence type="ECO:0000259" key="1">
    <source>
        <dbReference type="Pfam" id="PF00561"/>
    </source>
</evidence>
<dbReference type="PANTHER" id="PTHR43139">
    <property type="entry name" value="SI:DKEY-122A22.2"/>
    <property type="match status" value="1"/>
</dbReference>
<evidence type="ECO:0000313" key="2">
    <source>
        <dbReference type="EMBL" id="KAF6138796.1"/>
    </source>
</evidence>
<gene>
    <name evidence="2" type="ORF">GIB67_025958</name>
</gene>
<dbReference type="InterPro" id="IPR000073">
    <property type="entry name" value="AB_hydrolase_1"/>
</dbReference>
<dbReference type="PRINTS" id="PR00111">
    <property type="entry name" value="ABHYDROLASE"/>
</dbReference>
<dbReference type="SUPFAM" id="SSF53474">
    <property type="entry name" value="alpha/beta-Hydrolases"/>
    <property type="match status" value="1"/>
</dbReference>
<accession>A0A7J7L824</accession>
<dbReference type="Gene3D" id="3.40.50.1820">
    <property type="entry name" value="alpha/beta hydrolase"/>
    <property type="match status" value="1"/>
</dbReference>
<sequence>MSSERSEVFQAVCIGNLLDKLGVERYSVMGTSYGGFVAYNMAKLWPERVEKVVIASSAVNKRLSDNGPLLERSKNTEVKEIKDLMLPKTAKNLRSLIELAVYKRPYVLPDFLLNGFLRNLYSDNIDQKKELLDGLILGRDNTVDVSPLQQEVLIVWGEHDKIFLLEKAVELEEYDENSDHNFAMYII</sequence>
<evidence type="ECO:0000313" key="3">
    <source>
        <dbReference type="Proteomes" id="UP000541444"/>
    </source>
</evidence>
<comment type="caution">
    <text evidence="2">The sequence shown here is derived from an EMBL/GenBank/DDBJ whole genome shotgun (WGS) entry which is preliminary data.</text>
</comment>
<organism evidence="2 3">
    <name type="scientific">Kingdonia uniflora</name>
    <dbReference type="NCBI Taxonomy" id="39325"/>
    <lineage>
        <taxon>Eukaryota</taxon>
        <taxon>Viridiplantae</taxon>
        <taxon>Streptophyta</taxon>
        <taxon>Embryophyta</taxon>
        <taxon>Tracheophyta</taxon>
        <taxon>Spermatophyta</taxon>
        <taxon>Magnoliopsida</taxon>
        <taxon>Ranunculales</taxon>
        <taxon>Circaeasteraceae</taxon>
        <taxon>Kingdonia</taxon>
    </lineage>
</organism>
<dbReference type="InterPro" id="IPR052370">
    <property type="entry name" value="Meta-cleavage_hydrolase"/>
</dbReference>
<dbReference type="AlphaFoldDB" id="A0A7J7L824"/>
<dbReference type="EMBL" id="JACGCM010002548">
    <property type="protein sequence ID" value="KAF6138796.1"/>
    <property type="molecule type" value="Genomic_DNA"/>
</dbReference>